<accession>A0ABT6DQQ2</accession>
<evidence type="ECO:0000313" key="2">
    <source>
        <dbReference type="EMBL" id="MDG0817488.1"/>
    </source>
</evidence>
<feature type="region of interest" description="Disordered" evidence="1">
    <location>
        <begin position="182"/>
        <end position="347"/>
    </location>
</feature>
<reference evidence="2" key="1">
    <citation type="submission" date="2022-08" db="EMBL/GenBank/DDBJ databases">
        <title>Novel Bdellovibrio Species Isolated from Svalbard: Designation Bdellovibrio svalbardensis.</title>
        <authorList>
            <person name="Mitchell R.J."/>
            <person name="Choi S.Y."/>
        </authorList>
    </citation>
    <scope>NUCLEOTIDE SEQUENCE</scope>
    <source>
        <strain evidence="2">PAP01</strain>
    </source>
</reference>
<evidence type="ECO:0000313" key="3">
    <source>
        <dbReference type="Proteomes" id="UP001152321"/>
    </source>
</evidence>
<organism evidence="2 3">
    <name type="scientific">Bdellovibrio svalbardensis</name>
    <dbReference type="NCBI Taxonomy" id="2972972"/>
    <lineage>
        <taxon>Bacteria</taxon>
        <taxon>Pseudomonadati</taxon>
        <taxon>Bdellovibrionota</taxon>
        <taxon>Bdellovibrionia</taxon>
        <taxon>Bdellovibrionales</taxon>
        <taxon>Pseudobdellovibrionaceae</taxon>
        <taxon>Bdellovibrio</taxon>
    </lineage>
</organism>
<dbReference type="EMBL" id="JANRMI010000004">
    <property type="protein sequence ID" value="MDG0817488.1"/>
    <property type="molecule type" value="Genomic_DNA"/>
</dbReference>
<feature type="compositionally biased region" description="Low complexity" evidence="1">
    <location>
        <begin position="182"/>
        <end position="195"/>
    </location>
</feature>
<proteinExistence type="predicted"/>
<name>A0ABT6DQQ2_9BACT</name>
<keyword evidence="3" id="KW-1185">Reference proteome</keyword>
<feature type="compositionally biased region" description="Polar residues" evidence="1">
    <location>
        <begin position="258"/>
        <end position="275"/>
    </location>
</feature>
<feature type="compositionally biased region" description="Polar residues" evidence="1">
    <location>
        <begin position="128"/>
        <end position="137"/>
    </location>
</feature>
<feature type="compositionally biased region" description="Gly residues" evidence="1">
    <location>
        <begin position="152"/>
        <end position="162"/>
    </location>
</feature>
<dbReference type="Proteomes" id="UP001152321">
    <property type="component" value="Unassembled WGS sequence"/>
</dbReference>
<sequence>MSEDVRKKSLLIIKANPAGLTSVENFLRNREWKIKSTSNLKEAMIFLVQEQPQFVMVSTNHPNKKVRNLPKILSQAFPVCVIAFAEESNALSLKNLSAAATEYLLYPPVTGPAVERTVNKYYKDQQAKPYSQQTNRMSLGKGDDNHTISIRGGEGGSQVIGGQGFSGGASAASVLAQLLGDDSQSSFTSGDGSSSNTNGYIPSHNQNSESANGSYLGGSNQPKNSHSTSGFSDNATDGDLAGVLRGTLDPNKSAVSDGASNSSGPFSAMSGSLNPNDPGMAGEGIGAGQKHAGVYDPDPYGDGKNHSTRSERKKSDVAWGPIETNKNSKKQRPGFESDSESANEQTDSIILRGTREALEQSCVRGSAIHEAPIEQSSNVACIVIESSRFSGYLIAAMGKNKIIDDSFIGNVREKLFKFLKTNGEQIQEQETMNINIKQVPFEDWALDYAEFLRKSIHQGNEVAMAFFPRADINAKFEESADQEMAALNIEDLAADVRVEFNLYVYLPRNGKYVLYTPKGGIFYGHQKDRLMKQNIKNLHLLKIDIQDLDKYRAQNYLNAKIDEFENKKRIEQMFSNPPDLATKKTA</sequence>
<dbReference type="RefSeq" id="WP_277578961.1">
    <property type="nucleotide sequence ID" value="NZ_JANRMI010000004.1"/>
</dbReference>
<comment type="caution">
    <text evidence="2">The sequence shown here is derived from an EMBL/GenBank/DDBJ whole genome shotgun (WGS) entry which is preliminary data.</text>
</comment>
<feature type="compositionally biased region" description="Basic and acidic residues" evidence="1">
    <location>
        <begin position="301"/>
        <end position="316"/>
    </location>
</feature>
<feature type="compositionally biased region" description="Polar residues" evidence="1">
    <location>
        <begin position="196"/>
        <end position="235"/>
    </location>
</feature>
<protein>
    <recommendedName>
        <fullName evidence="4">Response regulatory domain-containing protein</fullName>
    </recommendedName>
</protein>
<gene>
    <name evidence="2" type="ORF">NWE73_13990</name>
</gene>
<evidence type="ECO:0000256" key="1">
    <source>
        <dbReference type="SAM" id="MobiDB-lite"/>
    </source>
</evidence>
<evidence type="ECO:0008006" key="4">
    <source>
        <dbReference type="Google" id="ProtNLM"/>
    </source>
</evidence>
<feature type="region of interest" description="Disordered" evidence="1">
    <location>
        <begin position="125"/>
        <end position="162"/>
    </location>
</feature>